<keyword evidence="1" id="KW-1133">Transmembrane helix</keyword>
<comment type="caution">
    <text evidence="2">The sequence shown here is derived from an EMBL/GenBank/DDBJ whole genome shotgun (WGS) entry which is preliminary data.</text>
</comment>
<evidence type="ECO:0000313" key="2">
    <source>
        <dbReference type="EMBL" id="KAF5770402.1"/>
    </source>
</evidence>
<keyword evidence="3" id="KW-1185">Reference proteome</keyword>
<gene>
    <name evidence="2" type="ORF">HanXRQr2_Chr14g0659021</name>
</gene>
<feature type="transmembrane region" description="Helical" evidence="1">
    <location>
        <begin position="48"/>
        <end position="78"/>
    </location>
</feature>
<dbReference type="Gramene" id="mRNA:HanXRQr2_Chr14g0659021">
    <property type="protein sequence ID" value="CDS:HanXRQr2_Chr14g0659021.1"/>
    <property type="gene ID" value="HanXRQr2_Chr14g0659021"/>
</dbReference>
<proteinExistence type="predicted"/>
<protein>
    <submittedName>
        <fullName evidence="2">Uncharacterized protein</fullName>
    </submittedName>
</protein>
<name>A0A9K3EC13_HELAN</name>
<evidence type="ECO:0000256" key="1">
    <source>
        <dbReference type="SAM" id="Phobius"/>
    </source>
</evidence>
<organism evidence="2 3">
    <name type="scientific">Helianthus annuus</name>
    <name type="common">Common sunflower</name>
    <dbReference type="NCBI Taxonomy" id="4232"/>
    <lineage>
        <taxon>Eukaryota</taxon>
        <taxon>Viridiplantae</taxon>
        <taxon>Streptophyta</taxon>
        <taxon>Embryophyta</taxon>
        <taxon>Tracheophyta</taxon>
        <taxon>Spermatophyta</taxon>
        <taxon>Magnoliopsida</taxon>
        <taxon>eudicotyledons</taxon>
        <taxon>Gunneridae</taxon>
        <taxon>Pentapetalae</taxon>
        <taxon>asterids</taxon>
        <taxon>campanulids</taxon>
        <taxon>Asterales</taxon>
        <taxon>Asteraceae</taxon>
        <taxon>Asteroideae</taxon>
        <taxon>Heliantheae alliance</taxon>
        <taxon>Heliantheae</taxon>
        <taxon>Helianthus</taxon>
    </lineage>
</organism>
<dbReference type="EMBL" id="MNCJ02000329">
    <property type="protein sequence ID" value="KAF5770402.1"/>
    <property type="molecule type" value="Genomic_DNA"/>
</dbReference>
<keyword evidence="1" id="KW-0812">Transmembrane</keyword>
<evidence type="ECO:0000313" key="3">
    <source>
        <dbReference type="Proteomes" id="UP000215914"/>
    </source>
</evidence>
<reference evidence="2" key="1">
    <citation type="journal article" date="2017" name="Nature">
        <title>The sunflower genome provides insights into oil metabolism, flowering and Asterid evolution.</title>
        <authorList>
            <person name="Badouin H."/>
            <person name="Gouzy J."/>
            <person name="Grassa C.J."/>
            <person name="Murat F."/>
            <person name="Staton S.E."/>
            <person name="Cottret L."/>
            <person name="Lelandais-Briere C."/>
            <person name="Owens G.L."/>
            <person name="Carrere S."/>
            <person name="Mayjonade B."/>
            <person name="Legrand L."/>
            <person name="Gill N."/>
            <person name="Kane N.C."/>
            <person name="Bowers J.E."/>
            <person name="Hubner S."/>
            <person name="Bellec A."/>
            <person name="Berard A."/>
            <person name="Berges H."/>
            <person name="Blanchet N."/>
            <person name="Boniface M.C."/>
            <person name="Brunel D."/>
            <person name="Catrice O."/>
            <person name="Chaidir N."/>
            <person name="Claudel C."/>
            <person name="Donnadieu C."/>
            <person name="Faraut T."/>
            <person name="Fievet G."/>
            <person name="Helmstetter N."/>
            <person name="King M."/>
            <person name="Knapp S.J."/>
            <person name="Lai Z."/>
            <person name="Le Paslier M.C."/>
            <person name="Lippi Y."/>
            <person name="Lorenzon L."/>
            <person name="Mandel J.R."/>
            <person name="Marage G."/>
            <person name="Marchand G."/>
            <person name="Marquand E."/>
            <person name="Bret-Mestries E."/>
            <person name="Morien E."/>
            <person name="Nambeesan S."/>
            <person name="Nguyen T."/>
            <person name="Pegot-Espagnet P."/>
            <person name="Pouilly N."/>
            <person name="Raftis F."/>
            <person name="Sallet E."/>
            <person name="Schiex T."/>
            <person name="Thomas J."/>
            <person name="Vandecasteele C."/>
            <person name="Vares D."/>
            <person name="Vear F."/>
            <person name="Vautrin S."/>
            <person name="Crespi M."/>
            <person name="Mangin B."/>
            <person name="Burke J.M."/>
            <person name="Salse J."/>
            <person name="Munos S."/>
            <person name="Vincourt P."/>
            <person name="Rieseberg L.H."/>
            <person name="Langlade N.B."/>
        </authorList>
    </citation>
    <scope>NUCLEOTIDE SEQUENCE</scope>
    <source>
        <tissue evidence="2">Leaves</tissue>
    </source>
</reference>
<reference evidence="2" key="2">
    <citation type="submission" date="2020-06" db="EMBL/GenBank/DDBJ databases">
        <title>Helianthus annuus Genome sequencing and assembly Release 2.</title>
        <authorList>
            <person name="Gouzy J."/>
            <person name="Langlade N."/>
            <person name="Munos S."/>
        </authorList>
    </citation>
    <scope>NUCLEOTIDE SEQUENCE</scope>
    <source>
        <tissue evidence="2">Leaves</tissue>
    </source>
</reference>
<keyword evidence="1" id="KW-0472">Membrane</keyword>
<dbReference type="AlphaFoldDB" id="A0A9K3EC13"/>
<accession>A0A9K3EC13</accession>
<dbReference type="Proteomes" id="UP000215914">
    <property type="component" value="Unassembled WGS sequence"/>
</dbReference>
<sequence length="99" mass="11684">MTSTLEGHKAVNAPECHWFELYFLVYTLRKTQPYQRTLMPLGHLFHKYSYFLIICYLFSLLLLAPFVLIICVHICILYRVTHVCMISVTVCEMQSIDHI</sequence>